<feature type="chain" id="PRO_5047492375" evidence="2">
    <location>
        <begin position="25"/>
        <end position="236"/>
    </location>
</feature>
<keyword evidence="5" id="KW-0456">Lyase</keyword>
<dbReference type="PROSITE" id="PS00922">
    <property type="entry name" value="TRANSGLYCOSYLASE"/>
    <property type="match status" value="1"/>
</dbReference>
<dbReference type="InterPro" id="IPR023346">
    <property type="entry name" value="Lysozyme-like_dom_sf"/>
</dbReference>
<evidence type="ECO:0000313" key="6">
    <source>
        <dbReference type="Proteomes" id="UP001238603"/>
    </source>
</evidence>
<dbReference type="GO" id="GO:0016829">
    <property type="term" value="F:lyase activity"/>
    <property type="evidence" value="ECO:0007669"/>
    <property type="project" value="UniProtKB-KW"/>
</dbReference>
<comment type="similarity">
    <text evidence="1">Belongs to the transglycosylase Slt family.</text>
</comment>
<keyword evidence="6" id="KW-1185">Reference proteome</keyword>
<reference evidence="5 6" key="1">
    <citation type="submission" date="2023-06" db="EMBL/GenBank/DDBJ databases">
        <title>Pelomonas sp. APW6 16S ribosomal RNA gene genome sequencing and assembly.</title>
        <authorList>
            <person name="Woo H."/>
        </authorList>
    </citation>
    <scope>NUCLEOTIDE SEQUENCE [LARGE SCALE GENOMIC DNA]</scope>
    <source>
        <strain evidence="5 6">APW6</strain>
    </source>
</reference>
<dbReference type="EMBL" id="JASVDS010000004">
    <property type="protein sequence ID" value="MDL5033186.1"/>
    <property type="molecule type" value="Genomic_DNA"/>
</dbReference>
<dbReference type="CDD" id="cd00254">
    <property type="entry name" value="LT-like"/>
    <property type="match status" value="1"/>
</dbReference>
<dbReference type="PANTHER" id="PTHR37423">
    <property type="entry name" value="SOLUBLE LYTIC MUREIN TRANSGLYCOSYLASE-RELATED"/>
    <property type="match status" value="1"/>
</dbReference>
<evidence type="ECO:0000256" key="1">
    <source>
        <dbReference type="ARBA" id="ARBA00007734"/>
    </source>
</evidence>
<sequence length="236" mass="25798">MRRLPVLSLALALALALVAPAAQAELWAYVDNAGVAHFAAQRLDDRYQPVMSVGARPQRVPGKTDHGRSLLTWLEFAPEVKAVLPYLREASQQTGVDLELLKAMIAVESGFKADVVSPRGATGLMQITAIAAEQYATPAEARQPVEQRLRTPRSNVLLGARMLADLIKRYGRIDAALAAWNAGETAVRKAGGRMPPIDETQAHVQMVLELYWALLQRSQSQQLQGMQFHSAPVSQQ</sequence>
<feature type="domain" description="DUF4124" evidence="4">
    <location>
        <begin position="13"/>
        <end position="48"/>
    </location>
</feature>
<dbReference type="Pfam" id="PF13511">
    <property type="entry name" value="DUF4124"/>
    <property type="match status" value="1"/>
</dbReference>
<evidence type="ECO:0000313" key="5">
    <source>
        <dbReference type="EMBL" id="MDL5033186.1"/>
    </source>
</evidence>
<dbReference type="RefSeq" id="WP_285983279.1">
    <property type="nucleotide sequence ID" value="NZ_JASVDS010000004.1"/>
</dbReference>
<feature type="domain" description="Transglycosylase SLT" evidence="3">
    <location>
        <begin position="86"/>
        <end position="192"/>
    </location>
</feature>
<protein>
    <submittedName>
        <fullName evidence="5">Lytic transglycosylase domain-containing protein</fullName>
        <ecNumber evidence="5">4.2.2.n1</ecNumber>
    </submittedName>
</protein>
<evidence type="ECO:0000259" key="4">
    <source>
        <dbReference type="Pfam" id="PF13511"/>
    </source>
</evidence>
<proteinExistence type="inferred from homology"/>
<name>A0ABT7LJZ1_9BURK</name>
<dbReference type="Pfam" id="PF01464">
    <property type="entry name" value="SLT"/>
    <property type="match status" value="1"/>
</dbReference>
<dbReference type="Gene3D" id="1.10.530.10">
    <property type="match status" value="1"/>
</dbReference>
<feature type="signal peptide" evidence="2">
    <location>
        <begin position="1"/>
        <end position="24"/>
    </location>
</feature>
<accession>A0ABT7LJZ1</accession>
<evidence type="ECO:0000259" key="3">
    <source>
        <dbReference type="Pfam" id="PF01464"/>
    </source>
</evidence>
<dbReference type="InterPro" id="IPR008258">
    <property type="entry name" value="Transglycosylase_SLT_dom_1"/>
</dbReference>
<keyword evidence="2" id="KW-0732">Signal</keyword>
<dbReference type="InterPro" id="IPR000189">
    <property type="entry name" value="Transglyc_AS"/>
</dbReference>
<evidence type="ECO:0000256" key="2">
    <source>
        <dbReference type="SAM" id="SignalP"/>
    </source>
</evidence>
<dbReference type="PANTHER" id="PTHR37423:SF2">
    <property type="entry name" value="MEMBRANE-BOUND LYTIC MUREIN TRANSGLYCOSYLASE C"/>
    <property type="match status" value="1"/>
</dbReference>
<gene>
    <name evidence="5" type="ORF">QRD43_14825</name>
</gene>
<dbReference type="Proteomes" id="UP001238603">
    <property type="component" value="Unassembled WGS sequence"/>
</dbReference>
<dbReference type="EC" id="4.2.2.n1" evidence="5"/>
<organism evidence="5 6">
    <name type="scientific">Roseateles subflavus</name>
    <dbReference type="NCBI Taxonomy" id="3053353"/>
    <lineage>
        <taxon>Bacteria</taxon>
        <taxon>Pseudomonadati</taxon>
        <taxon>Pseudomonadota</taxon>
        <taxon>Betaproteobacteria</taxon>
        <taxon>Burkholderiales</taxon>
        <taxon>Sphaerotilaceae</taxon>
        <taxon>Roseateles</taxon>
    </lineage>
</organism>
<comment type="caution">
    <text evidence="5">The sequence shown here is derived from an EMBL/GenBank/DDBJ whole genome shotgun (WGS) entry which is preliminary data.</text>
</comment>
<dbReference type="InterPro" id="IPR025392">
    <property type="entry name" value="DUF4124"/>
</dbReference>
<dbReference type="SUPFAM" id="SSF53955">
    <property type="entry name" value="Lysozyme-like"/>
    <property type="match status" value="1"/>
</dbReference>